<keyword evidence="2" id="KW-0472">Membrane</keyword>
<keyword evidence="2" id="KW-1133">Transmembrane helix</keyword>
<feature type="transmembrane region" description="Helical" evidence="2">
    <location>
        <begin position="78"/>
        <end position="95"/>
    </location>
</feature>
<evidence type="ECO:0000256" key="2">
    <source>
        <dbReference type="SAM" id="Phobius"/>
    </source>
</evidence>
<dbReference type="NCBIfam" id="TIGR01167">
    <property type="entry name" value="LPXTG_anchor"/>
    <property type="match status" value="1"/>
</dbReference>
<keyword evidence="6" id="KW-1185">Reference proteome</keyword>
<evidence type="ECO:0000256" key="3">
    <source>
        <dbReference type="SAM" id="SignalP"/>
    </source>
</evidence>
<keyword evidence="3" id="KW-0732">Signal</keyword>
<keyword evidence="2" id="KW-0812">Transmembrane</keyword>
<feature type="compositionally biased region" description="Low complexity" evidence="1">
    <location>
        <begin position="151"/>
        <end position="165"/>
    </location>
</feature>
<dbReference type="EMBL" id="HE999757">
    <property type="protein sequence ID" value="CCO09817.1"/>
    <property type="molecule type" value="Genomic_DNA"/>
</dbReference>
<evidence type="ECO:0000313" key="6">
    <source>
        <dbReference type="Proteomes" id="UP000000212"/>
    </source>
</evidence>
<feature type="transmembrane region" description="Helical" evidence="2">
    <location>
        <begin position="115"/>
        <end position="134"/>
    </location>
</feature>
<protein>
    <submittedName>
        <fullName evidence="5">LPXTG-motif cell wall anchor domain protein</fullName>
    </submittedName>
</protein>
<name>K8E1R3_CARML</name>
<sequence length="356" mass="37071">MKIKIGFLLLLLGLSFNFLAVSTNVYADGAESDVGIFFSDIEEVPSKPDLPNLKPNPTPEKPNTGGTTFPQTGEKAGFSSYISGLGVVAVAIFLVNKNKKEVRMENHNMKVTKLVLGSSLILGSLVIGQIGAFAGETGDSARSTADVEYTVNTNPINPTDPTDPGNEIKPDPENPGTGNAGPLSIDYISNITFGQKVASGNAATYNAALSRVINKDDSAKPVPNYVQVTDNRGTISGWNLAVKQEGQFKNTKGSLLGAAELSLLNGTANSANAVVGAIPSTNKNIALKLNASGNGVNSTVMTATSGQGSGTWTTMFGKDTTEGAESVQLHVPANTKIEKGAYSTTLVWTLSTDAAQ</sequence>
<feature type="signal peptide" evidence="3">
    <location>
        <begin position="1"/>
        <end position="20"/>
    </location>
</feature>
<dbReference type="Pfam" id="PF13731">
    <property type="entry name" value="WxL"/>
    <property type="match status" value="1"/>
</dbReference>
<dbReference type="InterPro" id="IPR027994">
    <property type="entry name" value="WxL_dom"/>
</dbReference>
<dbReference type="AlphaFoldDB" id="K8E1R3"/>
<dbReference type="Proteomes" id="UP000000212">
    <property type="component" value="Chromosome"/>
</dbReference>
<reference evidence="6" key="1">
    <citation type="journal article" date="2013" name="Genome Announc.">
        <title>Complete Chromosome Sequence of Carnobacterium maltaromaticum LMA 28.</title>
        <authorList>
            <person name="Cailliez-Grimal C."/>
            <person name="Chaillou S."/>
            <person name="Anba-Mondoloni J."/>
            <person name="Loux V."/>
            <person name="Afzal M.I."/>
            <person name="Rahman A."/>
            <person name="Kergourlay G."/>
            <person name="Champomier-Verges M.C."/>
            <person name="Zagorec M."/>
            <person name="Dalgaard P."/>
            <person name="Leisner J.J."/>
            <person name="Prevost H."/>
            <person name="Revol-Junelles A.M."/>
            <person name="Borges F."/>
        </authorList>
    </citation>
    <scope>NUCLEOTIDE SEQUENCE</scope>
    <source>
        <strain evidence="6">LMA28</strain>
    </source>
</reference>
<organism evidence="5 6">
    <name type="scientific">Carnobacterium maltaromaticum LMA28</name>
    <dbReference type="NCBI Taxonomy" id="1234679"/>
    <lineage>
        <taxon>Bacteria</taxon>
        <taxon>Bacillati</taxon>
        <taxon>Bacillota</taxon>
        <taxon>Bacilli</taxon>
        <taxon>Lactobacillales</taxon>
        <taxon>Carnobacteriaceae</taxon>
        <taxon>Carnobacterium</taxon>
    </lineage>
</organism>
<dbReference type="eggNOG" id="ENOG5030E2P">
    <property type="taxonomic scope" value="Bacteria"/>
</dbReference>
<accession>K8E1R3</accession>
<dbReference type="HOGENOM" id="CLU_067278_1_0_9"/>
<evidence type="ECO:0000313" key="5">
    <source>
        <dbReference type="EMBL" id="CCO09817.1"/>
    </source>
</evidence>
<evidence type="ECO:0000259" key="4">
    <source>
        <dbReference type="Pfam" id="PF13731"/>
    </source>
</evidence>
<evidence type="ECO:0000256" key="1">
    <source>
        <dbReference type="SAM" id="MobiDB-lite"/>
    </source>
</evidence>
<dbReference type="KEGG" id="cml:BN424_324"/>
<feature type="region of interest" description="Disordered" evidence="1">
    <location>
        <begin position="151"/>
        <end position="181"/>
    </location>
</feature>
<proteinExistence type="predicted"/>
<feature type="chain" id="PRO_5038695884" evidence="3">
    <location>
        <begin position="21"/>
        <end position="356"/>
    </location>
</feature>
<gene>
    <name evidence="5" type="primary">csc2B</name>
    <name evidence="5" type="ORF">BN424_324</name>
</gene>
<dbReference type="PATRIC" id="fig|1234679.3.peg.320"/>
<feature type="domain" description="WxL" evidence="4">
    <location>
        <begin position="139"/>
        <end position="352"/>
    </location>
</feature>
<dbReference type="STRING" id="1234679.BN424_324"/>
<feature type="region of interest" description="Disordered" evidence="1">
    <location>
        <begin position="47"/>
        <end position="72"/>
    </location>
</feature>
<dbReference type="RefSeq" id="WP_015075358.1">
    <property type="nucleotide sequence ID" value="NC_019425.2"/>
</dbReference>